<evidence type="ECO:0000313" key="2">
    <source>
        <dbReference type="EMBL" id="SNC62513.1"/>
    </source>
</evidence>
<dbReference type="AlphaFoldDB" id="A0A212T8X9"/>
<dbReference type="Proteomes" id="UP000198122">
    <property type="component" value="Unassembled WGS sequence"/>
</dbReference>
<evidence type="ECO:0000256" key="1">
    <source>
        <dbReference type="SAM" id="MobiDB-lite"/>
    </source>
</evidence>
<protein>
    <submittedName>
        <fullName evidence="2">Uncharacterized protein</fullName>
    </submittedName>
</protein>
<reference evidence="2 3" key="1">
    <citation type="submission" date="2017-06" db="EMBL/GenBank/DDBJ databases">
        <authorList>
            <person name="Kim H.J."/>
            <person name="Triplett B.A."/>
        </authorList>
    </citation>
    <scope>NUCLEOTIDE SEQUENCE [LARGE SCALE GENOMIC DNA]</scope>
    <source>
        <strain evidence="2 3">DSM 22179</strain>
    </source>
</reference>
<name>A0A212T8X9_9MICO</name>
<gene>
    <name evidence="2" type="ORF">SAMN05445756_0711</name>
</gene>
<dbReference type="EMBL" id="FYEZ01000001">
    <property type="protein sequence ID" value="SNC62513.1"/>
    <property type="molecule type" value="Genomic_DNA"/>
</dbReference>
<feature type="compositionally biased region" description="Basic and acidic residues" evidence="1">
    <location>
        <begin position="62"/>
        <end position="72"/>
    </location>
</feature>
<feature type="region of interest" description="Disordered" evidence="1">
    <location>
        <begin position="47"/>
        <end position="72"/>
    </location>
</feature>
<accession>A0A212T8X9</accession>
<keyword evidence="3" id="KW-1185">Reference proteome</keyword>
<evidence type="ECO:0000313" key="3">
    <source>
        <dbReference type="Proteomes" id="UP000198122"/>
    </source>
</evidence>
<organism evidence="2 3">
    <name type="scientific">Kytococcus aerolatus</name>
    <dbReference type="NCBI Taxonomy" id="592308"/>
    <lineage>
        <taxon>Bacteria</taxon>
        <taxon>Bacillati</taxon>
        <taxon>Actinomycetota</taxon>
        <taxon>Actinomycetes</taxon>
        <taxon>Micrococcales</taxon>
        <taxon>Kytococcaceae</taxon>
        <taxon>Kytococcus</taxon>
    </lineage>
</organism>
<proteinExistence type="predicted"/>
<sequence>MENLAAVDSRLLGVVMNGITRSQRGSSAYGYGYESTYHKSHEKYLQGTGTVGTAGKKSRRAARADRNRTKKD</sequence>